<protein>
    <recommendedName>
        <fullName evidence="3">HTH cro/C1-type domain-containing protein</fullName>
    </recommendedName>
</protein>
<evidence type="ECO:0000313" key="1">
    <source>
        <dbReference type="EMBL" id="MDC7789453.1"/>
    </source>
</evidence>
<name>A0ABT5JJA4_RHOTP</name>
<dbReference type="InterPro" id="IPR010982">
    <property type="entry name" value="Lambda_DNA-bd_dom_sf"/>
</dbReference>
<reference evidence="1" key="2">
    <citation type="submission" date="2023-02" db="EMBL/GenBank/DDBJ databases">
        <authorList>
            <person name="Rayyan A."/>
            <person name="Meyer T."/>
            <person name="Kyndt J.A."/>
        </authorList>
    </citation>
    <scope>NUCLEOTIDE SEQUENCE</scope>
    <source>
        <strain evidence="1">DSM 9987</strain>
    </source>
</reference>
<evidence type="ECO:0008006" key="3">
    <source>
        <dbReference type="Google" id="ProtNLM"/>
    </source>
</evidence>
<organism evidence="1 2">
    <name type="scientific">Rhodoplanes tepidamans</name>
    <name type="common">Rhodoplanes cryptolactis</name>
    <dbReference type="NCBI Taxonomy" id="200616"/>
    <lineage>
        <taxon>Bacteria</taxon>
        <taxon>Pseudomonadati</taxon>
        <taxon>Pseudomonadota</taxon>
        <taxon>Alphaproteobacteria</taxon>
        <taxon>Hyphomicrobiales</taxon>
        <taxon>Nitrobacteraceae</taxon>
        <taxon>Rhodoplanes</taxon>
    </lineage>
</organism>
<dbReference type="RefSeq" id="WP_272780277.1">
    <property type="nucleotide sequence ID" value="NZ_JAQQLI010000073.1"/>
</dbReference>
<dbReference type="Proteomes" id="UP001165652">
    <property type="component" value="Unassembled WGS sequence"/>
</dbReference>
<gene>
    <name evidence="1" type="ORF">PQJ73_27555</name>
</gene>
<keyword evidence="2" id="KW-1185">Reference proteome</keyword>
<accession>A0ABT5JJA4</accession>
<proteinExistence type="predicted"/>
<comment type="caution">
    <text evidence="1">The sequence shown here is derived from an EMBL/GenBank/DDBJ whole genome shotgun (WGS) entry which is preliminary data.</text>
</comment>
<evidence type="ECO:0000313" key="2">
    <source>
        <dbReference type="Proteomes" id="UP001165652"/>
    </source>
</evidence>
<dbReference type="EMBL" id="JAQQLI010000073">
    <property type="protein sequence ID" value="MDC7789453.1"/>
    <property type="molecule type" value="Genomic_DNA"/>
</dbReference>
<reference evidence="1" key="1">
    <citation type="journal article" date="2023" name="Microbiol Resour">
        <title>Genome Sequences of Rhodoplanes serenus and Two Thermotolerant Strains, Rhodoplanes tepidamans and 'Rhodoplanes cryptolactis,' Further Refine the Genus.</title>
        <authorList>
            <person name="Rayyan A.A."/>
            <person name="Kyndt J.A."/>
        </authorList>
    </citation>
    <scope>NUCLEOTIDE SEQUENCE</scope>
    <source>
        <strain evidence="1">DSM 9987</strain>
    </source>
</reference>
<sequence length="115" mass="12809">MPARSAPALPLPVVRALRKLGEDIRDARRRRRIPTTTMAERASISRTTLAKVETGDPGVQLGIYATVLFVLGLNHRLAELADVRHDQTGLDLADERLPQRIRLSGARRRIPDETP</sequence>
<dbReference type="Gene3D" id="1.10.260.40">
    <property type="entry name" value="lambda repressor-like DNA-binding domains"/>
    <property type="match status" value="1"/>
</dbReference>
<dbReference type="SUPFAM" id="SSF47413">
    <property type="entry name" value="lambda repressor-like DNA-binding domains"/>
    <property type="match status" value="1"/>
</dbReference>